<gene>
    <name evidence="2" type="ORF">Possum_00096</name>
</gene>
<keyword evidence="3" id="KW-1185">Reference proteome</keyword>
<accession>A0A7T0LVS2</accession>
<protein>
    <recommendedName>
        <fullName evidence="1">DUF7740 domain-containing protein</fullName>
    </recommendedName>
</protein>
<organism evidence="2 3">
    <name type="scientific">Pectobacterium phage Possum</name>
    <dbReference type="NCBI Taxonomy" id="2686301"/>
    <lineage>
        <taxon>Viruses</taxon>
        <taxon>Duplodnaviria</taxon>
        <taxon>Heunggongvirae</taxon>
        <taxon>Uroviricota</taxon>
        <taxon>Caudoviricetes</taxon>
        <taxon>Schitoviridae</taxon>
        <taxon>Cbunavirus</taxon>
        <taxon>Cbunavirus possum</taxon>
    </lineage>
</organism>
<reference evidence="2 3" key="1">
    <citation type="submission" date="2019-12" db="EMBL/GenBank/DDBJ databases">
        <authorList>
            <person name="Shneider M.M."/>
            <person name="Evseev P.V."/>
            <person name="Lukianova A.A."/>
            <person name="Kabilov M.R."/>
            <person name="Miroshnikov K.A."/>
        </authorList>
    </citation>
    <scope>NUCLEOTIDE SEQUENCE [LARGE SCALE GENOMIC DNA]</scope>
</reference>
<dbReference type="Proteomes" id="UP000594462">
    <property type="component" value="Segment"/>
</dbReference>
<feature type="domain" description="DUF7740" evidence="1">
    <location>
        <begin position="5"/>
        <end position="72"/>
    </location>
</feature>
<name>A0A7T0LVS2_9CAUD</name>
<dbReference type="EMBL" id="MN812687">
    <property type="protein sequence ID" value="QPL10935.1"/>
    <property type="molecule type" value="Genomic_DNA"/>
</dbReference>
<evidence type="ECO:0000259" key="1">
    <source>
        <dbReference type="Pfam" id="PF24886"/>
    </source>
</evidence>
<dbReference type="Pfam" id="PF24886">
    <property type="entry name" value="DUF7740"/>
    <property type="match status" value="1"/>
</dbReference>
<dbReference type="InterPro" id="IPR056642">
    <property type="entry name" value="DUF7740"/>
</dbReference>
<evidence type="ECO:0000313" key="3">
    <source>
        <dbReference type="Proteomes" id="UP000594462"/>
    </source>
</evidence>
<sequence>MLEEEEYIDCTFTVGIALAIARKDKRSLDDAVRNCSLALLKRIKHQRVKNLYMRIVLDENPAVAFTMISNQLFSSGLIVPVVAPRA</sequence>
<evidence type="ECO:0000313" key="2">
    <source>
        <dbReference type="EMBL" id="QPL10935.1"/>
    </source>
</evidence>
<proteinExistence type="predicted"/>